<evidence type="ECO:0000256" key="2">
    <source>
        <dbReference type="ARBA" id="ARBA00022723"/>
    </source>
</evidence>
<dbReference type="InterPro" id="IPR029017">
    <property type="entry name" value="Enolase-like_N"/>
</dbReference>
<dbReference type="SFLD" id="SFLDS00001">
    <property type="entry name" value="Enolase"/>
    <property type="match status" value="1"/>
</dbReference>
<feature type="compositionally biased region" description="Basic and acidic residues" evidence="6">
    <location>
        <begin position="370"/>
        <end position="380"/>
    </location>
</feature>
<dbReference type="Pfam" id="PF02746">
    <property type="entry name" value="MR_MLE_N"/>
    <property type="match status" value="1"/>
</dbReference>
<sequence length="455" mass="47664">MKATLRTVRLDLTEPLRISRSTMSARDAVWLTIEHDGLYGCGEAVSSVYYGLDAATLERLLAATDVTRFTDPESALEALRAGEFAGADTAPAVTAAVEAALLDLVGKRADSPVHRLLGAVAPPVAATARTIGITSPTRAAAEARRLAASGFEIIKVKAGARDPEEDVERVRVIRDAAPGARLLLDPNGAWSAAQATSLLPRYADLGVEAVEQPLAPGDPEALGALAERSPLPVIADEDAVNLEDARRLAGRVHGVNVKLAKCGGVHAALRIAALIEGSGTELMLGCLTASSLGLAPAVHLADRARWADLDGHLLLAHDPWTGIGGTDGFVRATDAPGLGVRLRDRATDVPHAEGPPQERAPDAPGFGEARPQERTPDTRGARPRNRATDAPGLDEARRQDTPNAPVPPQGRAPDSPGLQAPPQDRTPHAPGVPPQHRTPDATGVRPREVVHEDVA</sequence>
<dbReference type="Proteomes" id="UP001321542">
    <property type="component" value="Chromosome"/>
</dbReference>
<dbReference type="SUPFAM" id="SSF51604">
    <property type="entry name" value="Enolase C-terminal domain-like"/>
    <property type="match status" value="1"/>
</dbReference>
<dbReference type="PANTHER" id="PTHR48073:SF2">
    <property type="entry name" value="O-SUCCINYLBENZOATE SYNTHASE"/>
    <property type="match status" value="1"/>
</dbReference>
<dbReference type="InterPro" id="IPR029065">
    <property type="entry name" value="Enolase_C-like"/>
</dbReference>
<keyword evidence="3 5" id="KW-0460">Magnesium</keyword>
<reference evidence="8 9" key="1">
    <citation type="journal article" date="2010" name="ChemBioChem">
        <title>Cloning and characterization of the biosynthetic gene cluster of 16-membered macrolide antibiotic FD-891: involvement of a dual functional cytochrome P450 monooxygenase catalyzing epoxidation and hydroxylation.</title>
        <authorList>
            <person name="Kudo F."/>
            <person name="Motegi A."/>
            <person name="Mizoue K."/>
            <person name="Eguchi T."/>
        </authorList>
    </citation>
    <scope>NUCLEOTIDE SEQUENCE [LARGE SCALE GENOMIC DNA]</scope>
    <source>
        <strain evidence="8 9">A-8890</strain>
    </source>
</reference>
<proteinExistence type="inferred from homology"/>
<dbReference type="InterPro" id="IPR013342">
    <property type="entry name" value="Mandelate_racemase_C"/>
</dbReference>
<keyword evidence="4 5" id="KW-0413">Isomerase</keyword>
<dbReference type="Pfam" id="PF13378">
    <property type="entry name" value="MR_MLE_C"/>
    <property type="match status" value="1"/>
</dbReference>
<dbReference type="InterPro" id="IPR034603">
    <property type="entry name" value="Dipeptide_epimerase"/>
</dbReference>
<accession>A0ABM7F0H6</accession>
<dbReference type="EC" id="5.1.1.-" evidence="5"/>
<gene>
    <name evidence="8" type="ORF">SGFS_004960</name>
</gene>
<dbReference type="PANTHER" id="PTHR48073">
    <property type="entry name" value="O-SUCCINYLBENZOATE SYNTHASE-RELATED"/>
    <property type="match status" value="1"/>
</dbReference>
<dbReference type="CDD" id="cd03319">
    <property type="entry name" value="L-Ala-DL-Glu_epimerase"/>
    <property type="match status" value="1"/>
</dbReference>
<feature type="region of interest" description="Disordered" evidence="6">
    <location>
        <begin position="347"/>
        <end position="455"/>
    </location>
</feature>
<evidence type="ECO:0000256" key="1">
    <source>
        <dbReference type="ARBA" id="ARBA00008031"/>
    </source>
</evidence>
<comment type="cofactor">
    <cofactor evidence="5">
        <name>Mg(2+)</name>
        <dbReference type="ChEBI" id="CHEBI:18420"/>
    </cofactor>
    <text evidence="5">Binds 1 Mg(2+) ion per subunit.</text>
</comment>
<keyword evidence="2 5" id="KW-0479">Metal-binding</keyword>
<feature type="compositionally biased region" description="Basic and acidic residues" evidence="6">
    <location>
        <begin position="445"/>
        <end position="455"/>
    </location>
</feature>
<evidence type="ECO:0000256" key="6">
    <source>
        <dbReference type="SAM" id="MobiDB-lite"/>
    </source>
</evidence>
<keyword evidence="9" id="KW-1185">Reference proteome</keyword>
<feature type="domain" description="Mandelate racemase/muconate lactonizing enzyme C-terminal" evidence="7">
    <location>
        <begin position="136"/>
        <end position="232"/>
    </location>
</feature>
<dbReference type="InterPro" id="IPR036849">
    <property type="entry name" value="Enolase-like_C_sf"/>
</dbReference>
<comment type="similarity">
    <text evidence="1 5">Belongs to the mandelate racemase/muconate lactonizing enzyme family.</text>
</comment>
<evidence type="ECO:0000313" key="8">
    <source>
        <dbReference type="EMBL" id="BBC29205.1"/>
    </source>
</evidence>
<organism evidence="8 9">
    <name type="scientific">Streptomyces graminofaciens</name>
    <dbReference type="NCBI Taxonomy" id="68212"/>
    <lineage>
        <taxon>Bacteria</taxon>
        <taxon>Bacillati</taxon>
        <taxon>Actinomycetota</taxon>
        <taxon>Actinomycetes</taxon>
        <taxon>Kitasatosporales</taxon>
        <taxon>Streptomycetaceae</taxon>
        <taxon>Streptomyces</taxon>
    </lineage>
</organism>
<evidence type="ECO:0000259" key="7">
    <source>
        <dbReference type="SMART" id="SM00922"/>
    </source>
</evidence>
<dbReference type="Gene3D" id="3.30.390.10">
    <property type="entry name" value="Enolase-like, N-terminal domain"/>
    <property type="match status" value="1"/>
</dbReference>
<reference evidence="8 9" key="2">
    <citation type="journal article" date="2023" name="ChemBioChem">
        <title>Acyltransferase Domain Exchange between Two Independent Type I Polyketide Synthases in the Same Producer Strain of Macrolide Antibiotics.</title>
        <authorList>
            <person name="Kudo F."/>
            <person name="Kishikawa K."/>
            <person name="Tsuboi K."/>
            <person name="Kido T."/>
            <person name="Usui T."/>
            <person name="Hashimoto J."/>
            <person name="Shin-Ya K."/>
            <person name="Miyanaga A."/>
            <person name="Eguchi T."/>
        </authorList>
    </citation>
    <scope>NUCLEOTIDE SEQUENCE [LARGE SCALE GENOMIC DNA]</scope>
    <source>
        <strain evidence="8 9">A-8890</strain>
    </source>
</reference>
<dbReference type="SMART" id="SM00922">
    <property type="entry name" value="MR_MLE"/>
    <property type="match status" value="1"/>
</dbReference>
<dbReference type="SFLD" id="SFLDG00180">
    <property type="entry name" value="muconate_cycloisomerase"/>
    <property type="match status" value="1"/>
</dbReference>
<protein>
    <recommendedName>
        <fullName evidence="5">Dipeptide epimerase</fullName>
        <ecNumber evidence="5">5.1.1.-</ecNumber>
    </recommendedName>
</protein>
<dbReference type="InterPro" id="IPR013341">
    <property type="entry name" value="Mandelate_racemase_N_dom"/>
</dbReference>
<name>A0ABM7F0H6_9ACTN</name>
<evidence type="ECO:0000256" key="3">
    <source>
        <dbReference type="ARBA" id="ARBA00022842"/>
    </source>
</evidence>
<evidence type="ECO:0000256" key="4">
    <source>
        <dbReference type="ARBA" id="ARBA00023235"/>
    </source>
</evidence>
<evidence type="ECO:0000256" key="5">
    <source>
        <dbReference type="RuleBase" id="RU366006"/>
    </source>
</evidence>
<evidence type="ECO:0000313" key="9">
    <source>
        <dbReference type="Proteomes" id="UP001321542"/>
    </source>
</evidence>
<dbReference type="EMBL" id="AP018448">
    <property type="protein sequence ID" value="BBC29205.1"/>
    <property type="molecule type" value="Genomic_DNA"/>
</dbReference>
<dbReference type="SUPFAM" id="SSF54826">
    <property type="entry name" value="Enolase N-terminal domain-like"/>
    <property type="match status" value="1"/>
</dbReference>
<dbReference type="Gene3D" id="3.20.20.120">
    <property type="entry name" value="Enolase-like C-terminal domain"/>
    <property type="match status" value="1"/>
</dbReference>